<comment type="cofactor">
    <cofactor evidence="2">
        <name>Mg(2+)</name>
        <dbReference type="ChEBI" id="CHEBI:18420"/>
    </cofactor>
</comment>
<evidence type="ECO:0000313" key="11">
    <source>
        <dbReference type="Proteomes" id="UP000824112"/>
    </source>
</evidence>
<dbReference type="Pfam" id="PF00809">
    <property type="entry name" value="Pterin_bind"/>
    <property type="match status" value="1"/>
</dbReference>
<evidence type="ECO:0000256" key="7">
    <source>
        <dbReference type="ARBA" id="ARBA00022842"/>
    </source>
</evidence>
<dbReference type="Gene3D" id="3.20.20.20">
    <property type="entry name" value="Dihydropteroate synthase-like"/>
    <property type="match status" value="1"/>
</dbReference>
<keyword evidence="6" id="KW-0479">Metal-binding</keyword>
<evidence type="ECO:0000256" key="5">
    <source>
        <dbReference type="ARBA" id="ARBA00022679"/>
    </source>
</evidence>
<evidence type="ECO:0000256" key="6">
    <source>
        <dbReference type="ARBA" id="ARBA00022723"/>
    </source>
</evidence>
<evidence type="ECO:0000313" key="10">
    <source>
        <dbReference type="EMBL" id="HIU55158.1"/>
    </source>
</evidence>
<dbReference type="SUPFAM" id="SSF51717">
    <property type="entry name" value="Dihydropteroate synthetase-like"/>
    <property type="match status" value="1"/>
</dbReference>
<dbReference type="InterPro" id="IPR045031">
    <property type="entry name" value="DHP_synth-like"/>
</dbReference>
<dbReference type="InterPro" id="IPR011005">
    <property type="entry name" value="Dihydropteroate_synth-like_sf"/>
</dbReference>
<dbReference type="InterPro" id="IPR000489">
    <property type="entry name" value="Pterin-binding_dom"/>
</dbReference>
<sequence length="294" mass="32581">MQTVPRENRPTLNIKGTLIDLSTPVVMGILNVTPDSFYAASRCQAEDAVIRRARQIIDEGGTIIDVGAYSSRPNATDIPEKEEIHRLDKALSAIRKTFPDVFLSVDTFRASVAKMCIENYGVEIINDISGGELDKEMFATVAQYHTAYILMHMRGTPQDMGKHVRYENLVAEILQYFAQKTARLRSLGVCDIIIDPGFGFSKTLDDNYRLLNALHHFTTFDMPILAGVSRKSMIYNLLGTTPEGSLNGTSVLNTLALLGGSDILRVHDVKEAVETVKIVTKTLMEPKPLCKTSE</sequence>
<dbReference type="GO" id="GO:0005829">
    <property type="term" value="C:cytosol"/>
    <property type="evidence" value="ECO:0007669"/>
    <property type="project" value="TreeGrafter"/>
</dbReference>
<name>A0A9D1M7W2_9BACT</name>
<dbReference type="GO" id="GO:0004156">
    <property type="term" value="F:dihydropteroate synthase activity"/>
    <property type="evidence" value="ECO:0007669"/>
    <property type="project" value="UniProtKB-EC"/>
</dbReference>
<dbReference type="Proteomes" id="UP000824112">
    <property type="component" value="Unassembled WGS sequence"/>
</dbReference>
<comment type="pathway">
    <text evidence="3">Cofactor biosynthesis; tetrahydrofolate biosynthesis; 7,8-dihydrofolate from 2-amino-4-hydroxy-6-hydroxymethyl-7,8-dihydropteridine diphosphate and 4-aminobenzoate: step 1/2.</text>
</comment>
<dbReference type="GO" id="GO:0046872">
    <property type="term" value="F:metal ion binding"/>
    <property type="evidence" value="ECO:0007669"/>
    <property type="project" value="UniProtKB-KW"/>
</dbReference>
<evidence type="ECO:0000256" key="8">
    <source>
        <dbReference type="ARBA" id="ARBA00022909"/>
    </source>
</evidence>
<accession>A0A9D1M7W2</accession>
<dbReference type="EC" id="2.5.1.15" evidence="4"/>
<reference evidence="10" key="1">
    <citation type="submission" date="2020-10" db="EMBL/GenBank/DDBJ databases">
        <authorList>
            <person name="Gilroy R."/>
        </authorList>
    </citation>
    <scope>NUCLEOTIDE SEQUENCE</scope>
    <source>
        <strain evidence="10">CHK158-818</strain>
    </source>
</reference>
<dbReference type="NCBIfam" id="TIGR01496">
    <property type="entry name" value="DHPS"/>
    <property type="match status" value="1"/>
</dbReference>
<keyword evidence="7" id="KW-0460">Magnesium</keyword>
<dbReference type="GO" id="GO:0046656">
    <property type="term" value="P:folic acid biosynthetic process"/>
    <property type="evidence" value="ECO:0007669"/>
    <property type="project" value="UniProtKB-KW"/>
</dbReference>
<evidence type="ECO:0000256" key="2">
    <source>
        <dbReference type="ARBA" id="ARBA00001946"/>
    </source>
</evidence>
<feature type="domain" description="Pterin-binding" evidence="9">
    <location>
        <begin position="24"/>
        <end position="277"/>
    </location>
</feature>
<keyword evidence="8" id="KW-0289">Folate biosynthesis</keyword>
<dbReference type="PROSITE" id="PS50972">
    <property type="entry name" value="PTERIN_BINDING"/>
    <property type="match status" value="1"/>
</dbReference>
<evidence type="ECO:0000259" key="9">
    <source>
        <dbReference type="PROSITE" id="PS50972"/>
    </source>
</evidence>
<evidence type="ECO:0000256" key="4">
    <source>
        <dbReference type="ARBA" id="ARBA00012458"/>
    </source>
</evidence>
<dbReference type="PANTHER" id="PTHR20941:SF1">
    <property type="entry name" value="FOLIC ACID SYNTHESIS PROTEIN FOL1"/>
    <property type="match status" value="1"/>
</dbReference>
<comment type="caution">
    <text evidence="10">The sequence shown here is derived from an EMBL/GenBank/DDBJ whole genome shotgun (WGS) entry which is preliminary data.</text>
</comment>
<dbReference type="AlphaFoldDB" id="A0A9D1M7W2"/>
<dbReference type="GO" id="GO:0046654">
    <property type="term" value="P:tetrahydrofolate biosynthetic process"/>
    <property type="evidence" value="ECO:0007669"/>
    <property type="project" value="TreeGrafter"/>
</dbReference>
<dbReference type="EMBL" id="DVNA01000116">
    <property type="protein sequence ID" value="HIU55158.1"/>
    <property type="molecule type" value="Genomic_DNA"/>
</dbReference>
<dbReference type="InterPro" id="IPR006390">
    <property type="entry name" value="DHP_synth_dom"/>
</dbReference>
<protein>
    <recommendedName>
        <fullName evidence="4">dihydropteroate synthase</fullName>
        <ecNumber evidence="4">2.5.1.15</ecNumber>
    </recommendedName>
</protein>
<keyword evidence="5 10" id="KW-0808">Transferase</keyword>
<dbReference type="PANTHER" id="PTHR20941">
    <property type="entry name" value="FOLATE SYNTHESIS PROTEINS"/>
    <property type="match status" value="1"/>
</dbReference>
<proteinExistence type="predicted"/>
<gene>
    <name evidence="10" type="primary">folP</name>
    <name evidence="10" type="ORF">IAB03_05030</name>
</gene>
<comment type="catalytic activity">
    <reaction evidence="1">
        <text>(7,8-dihydropterin-6-yl)methyl diphosphate + 4-aminobenzoate = 7,8-dihydropteroate + diphosphate</text>
        <dbReference type="Rhea" id="RHEA:19949"/>
        <dbReference type="ChEBI" id="CHEBI:17836"/>
        <dbReference type="ChEBI" id="CHEBI:17839"/>
        <dbReference type="ChEBI" id="CHEBI:33019"/>
        <dbReference type="ChEBI" id="CHEBI:72950"/>
        <dbReference type="EC" id="2.5.1.15"/>
    </reaction>
</comment>
<dbReference type="CDD" id="cd00739">
    <property type="entry name" value="DHPS"/>
    <property type="match status" value="1"/>
</dbReference>
<reference evidence="10" key="2">
    <citation type="journal article" date="2021" name="PeerJ">
        <title>Extensive microbial diversity within the chicken gut microbiome revealed by metagenomics and culture.</title>
        <authorList>
            <person name="Gilroy R."/>
            <person name="Ravi A."/>
            <person name="Getino M."/>
            <person name="Pursley I."/>
            <person name="Horton D.L."/>
            <person name="Alikhan N.F."/>
            <person name="Baker D."/>
            <person name="Gharbi K."/>
            <person name="Hall N."/>
            <person name="Watson M."/>
            <person name="Adriaenssens E.M."/>
            <person name="Foster-Nyarko E."/>
            <person name="Jarju S."/>
            <person name="Secka A."/>
            <person name="Antonio M."/>
            <person name="Oren A."/>
            <person name="Chaudhuri R.R."/>
            <person name="La Ragione R."/>
            <person name="Hildebrand F."/>
            <person name="Pallen M.J."/>
        </authorList>
    </citation>
    <scope>NUCLEOTIDE SEQUENCE</scope>
    <source>
        <strain evidence="10">CHK158-818</strain>
    </source>
</reference>
<evidence type="ECO:0000256" key="1">
    <source>
        <dbReference type="ARBA" id="ARBA00000012"/>
    </source>
</evidence>
<evidence type="ECO:0000256" key="3">
    <source>
        <dbReference type="ARBA" id="ARBA00004763"/>
    </source>
</evidence>
<organism evidence="10 11">
    <name type="scientific">Candidatus Gallibacteroides avistercoris</name>
    <dbReference type="NCBI Taxonomy" id="2840833"/>
    <lineage>
        <taxon>Bacteria</taxon>
        <taxon>Pseudomonadati</taxon>
        <taxon>Bacteroidota</taxon>
        <taxon>Bacteroidia</taxon>
        <taxon>Bacteroidales</taxon>
        <taxon>Bacteroidaceae</taxon>
        <taxon>Bacteroidaceae incertae sedis</taxon>
        <taxon>Candidatus Gallibacteroides</taxon>
    </lineage>
</organism>